<reference evidence="22" key="1">
    <citation type="submission" date="2025-08" db="UniProtKB">
        <authorList>
            <consortium name="Ensembl"/>
        </authorList>
    </citation>
    <scope>IDENTIFICATION</scope>
</reference>
<dbReference type="CDD" id="cd00190">
    <property type="entry name" value="Tryp_SPc"/>
    <property type="match status" value="1"/>
</dbReference>
<dbReference type="PROSITE" id="PS50240">
    <property type="entry name" value="TRYPSIN_DOM"/>
    <property type="match status" value="1"/>
</dbReference>
<feature type="active site" description="Charge relay system" evidence="17">
    <location>
        <position position="412"/>
    </location>
</feature>
<dbReference type="InterPro" id="IPR002035">
    <property type="entry name" value="VWF_A"/>
</dbReference>
<evidence type="ECO:0000256" key="16">
    <source>
        <dbReference type="ARBA" id="ARBA00029636"/>
    </source>
</evidence>
<dbReference type="InterPro" id="IPR011360">
    <property type="entry name" value="Compl_C2_B"/>
</dbReference>
<reference evidence="22" key="2">
    <citation type="submission" date="2025-09" db="UniProtKB">
        <authorList>
            <consortium name="Ensembl"/>
        </authorList>
    </citation>
    <scope>IDENTIFICATION</scope>
</reference>
<dbReference type="SMART" id="SM00327">
    <property type="entry name" value="VWA"/>
    <property type="match status" value="1"/>
</dbReference>
<evidence type="ECO:0000259" key="21">
    <source>
        <dbReference type="PROSITE" id="PS50923"/>
    </source>
</evidence>
<keyword evidence="6" id="KW-0399">Innate immunity</keyword>
<dbReference type="InterPro" id="IPR001254">
    <property type="entry name" value="Trypsin_dom"/>
</dbReference>
<evidence type="ECO:0000256" key="14">
    <source>
        <dbReference type="ARBA" id="ARBA00023157"/>
    </source>
</evidence>
<evidence type="ECO:0000256" key="8">
    <source>
        <dbReference type="ARBA" id="ARBA00022670"/>
    </source>
</evidence>
<sequence length="656" mass="74185">NQRGLFCSKAQHGWLASSQMAYCDVMSLSYMRLNSQPYKIVNYYLCFFCTTVGTQMTCPDPGTPPGARRMFGAHAKVTYSCNNRILVGSKERMCMTNGQWTGREPTCYNKHADDTPAEVSHHFWVAIREKLASLQPDDTQNGRKIRISKNSTLNIYIAVEVSESIDEQYVTNTKQAVRLLIRKISSFSVNPNYDILFYSSVIHKAVDILDFEDRTIDMRTMVDAIEKVQIDQSTNGTDLTLVFCHFLEQMTHIKSKVGDKTFEKHHHVFIVFTDGGVNEGGDPAPTVAKIKNMVYLSDTPGQQDPSREEHLDIYVFGIGANINHEALMPLTVGRRGRHFFKMQDHNKLKEAFVQMIDESEETSLCGLHRSYVTYDKESSRRVNPWYAYVINEGVKKCFGSLVTSTFILTAAHCFRKQDRPEHVTVEIMRRVKNLFVHEKFDPGARKEQGVLVFYDYDVALIQLEEHVVIADTVRPICIPCTTETRDALRLDKNSTCKQQEELLLGDDIVHLSFLTRASVNDDTVNEVLVKDVQAKLGDNRPECIKHALEAPNVNTDNVTIPVTENFLCTGGQYPTVDHKACTGDSGGAVFKDYDYRTVQVGVVSWGTKELCQSGGLVNSDASSRDFHINLFKVVPFLKRILGNDNQDDFSPLVFLN</sequence>
<evidence type="ECO:0000256" key="2">
    <source>
        <dbReference type="ARBA" id="ARBA00001946"/>
    </source>
</evidence>
<dbReference type="Pfam" id="PF00092">
    <property type="entry name" value="VWA"/>
    <property type="match status" value="1"/>
</dbReference>
<evidence type="ECO:0000256" key="17">
    <source>
        <dbReference type="PIRSR" id="PIRSR001154-1"/>
    </source>
</evidence>
<dbReference type="InterPro" id="IPR018114">
    <property type="entry name" value="TRYPSIN_HIS"/>
</dbReference>
<evidence type="ECO:0000256" key="18">
    <source>
        <dbReference type="PROSITE-ProRule" id="PRU00302"/>
    </source>
</evidence>
<dbReference type="SMART" id="SM00032">
    <property type="entry name" value="CCP"/>
    <property type="match status" value="1"/>
</dbReference>
<comment type="caution">
    <text evidence="18">Lacks conserved residue(s) required for the propagation of feature annotation.</text>
</comment>
<evidence type="ECO:0000256" key="12">
    <source>
        <dbReference type="ARBA" id="ARBA00022825"/>
    </source>
</evidence>
<proteinExistence type="predicted"/>
<dbReference type="SUPFAM" id="SSF57535">
    <property type="entry name" value="Complement control module/SCR domain"/>
    <property type="match status" value="1"/>
</dbReference>
<evidence type="ECO:0000259" key="19">
    <source>
        <dbReference type="PROSITE" id="PS50234"/>
    </source>
</evidence>
<dbReference type="SUPFAM" id="SSF53300">
    <property type="entry name" value="vWA-like"/>
    <property type="match status" value="1"/>
</dbReference>
<keyword evidence="7 18" id="KW-0768">Sushi</keyword>
<accession>A0A8C5DP41</accession>
<dbReference type="Gene3D" id="2.40.10.10">
    <property type="entry name" value="Trypsin-like serine proteases"/>
    <property type="match status" value="2"/>
</dbReference>
<name>A0A8C5DP41_GOUWI</name>
<feature type="domain" description="Peptidase S1" evidence="20">
    <location>
        <begin position="364"/>
        <end position="642"/>
    </location>
</feature>
<dbReference type="SUPFAM" id="SSF50494">
    <property type="entry name" value="Trypsin-like serine proteases"/>
    <property type="match status" value="1"/>
</dbReference>
<feature type="domain" description="VWFA" evidence="19">
    <location>
        <begin position="154"/>
        <end position="356"/>
    </location>
</feature>
<dbReference type="AlphaFoldDB" id="A0A8C5DP41"/>
<feature type="active site" description="Charge relay system" evidence="17">
    <location>
        <position position="585"/>
    </location>
</feature>
<dbReference type="InterPro" id="IPR000436">
    <property type="entry name" value="Sushi_SCR_CCP_dom"/>
</dbReference>
<dbReference type="GO" id="GO:0006508">
    <property type="term" value="P:proteolysis"/>
    <property type="evidence" value="ECO:0007669"/>
    <property type="project" value="UniProtKB-KW"/>
</dbReference>
<comment type="subcellular location">
    <subcellularLocation>
        <location evidence="3">Cell surface</location>
    </subcellularLocation>
    <subcellularLocation>
        <location evidence="4">Secreted</location>
    </subcellularLocation>
</comment>
<feature type="active site" description="Charge relay system" evidence="17">
    <location>
        <position position="457"/>
    </location>
</feature>
<dbReference type="GO" id="GO:0004252">
    <property type="term" value="F:serine-type endopeptidase activity"/>
    <property type="evidence" value="ECO:0007669"/>
    <property type="project" value="InterPro"/>
</dbReference>
<organism evidence="22 23">
    <name type="scientific">Gouania willdenowi</name>
    <name type="common">Blunt-snouted clingfish</name>
    <name type="synonym">Lepadogaster willdenowi</name>
    <dbReference type="NCBI Taxonomy" id="441366"/>
    <lineage>
        <taxon>Eukaryota</taxon>
        <taxon>Metazoa</taxon>
        <taxon>Chordata</taxon>
        <taxon>Craniata</taxon>
        <taxon>Vertebrata</taxon>
        <taxon>Euteleostomi</taxon>
        <taxon>Actinopterygii</taxon>
        <taxon>Neopterygii</taxon>
        <taxon>Teleostei</taxon>
        <taxon>Neoteleostei</taxon>
        <taxon>Acanthomorphata</taxon>
        <taxon>Ovalentaria</taxon>
        <taxon>Blenniimorphae</taxon>
        <taxon>Blenniiformes</taxon>
        <taxon>Gobiesocoidei</taxon>
        <taxon>Gobiesocidae</taxon>
        <taxon>Gobiesocinae</taxon>
        <taxon>Gouania</taxon>
    </lineage>
</organism>
<evidence type="ECO:0000256" key="10">
    <source>
        <dbReference type="ARBA" id="ARBA00022737"/>
    </source>
</evidence>
<dbReference type="CDD" id="cd00033">
    <property type="entry name" value="CCP"/>
    <property type="match status" value="1"/>
</dbReference>
<evidence type="ECO:0000259" key="20">
    <source>
        <dbReference type="PROSITE" id="PS50240"/>
    </source>
</evidence>
<dbReference type="GO" id="GO:0009617">
    <property type="term" value="P:response to bacterium"/>
    <property type="evidence" value="ECO:0007669"/>
    <property type="project" value="TreeGrafter"/>
</dbReference>
<dbReference type="Pfam" id="PF00089">
    <property type="entry name" value="Trypsin"/>
    <property type="match status" value="1"/>
</dbReference>
<dbReference type="InterPro" id="IPR001314">
    <property type="entry name" value="Peptidase_S1A"/>
</dbReference>
<keyword evidence="8" id="KW-0645">Protease</keyword>
<dbReference type="PRINTS" id="PR00722">
    <property type="entry name" value="CHYMOTRYPSIN"/>
</dbReference>
<evidence type="ECO:0000256" key="9">
    <source>
        <dbReference type="ARBA" id="ARBA00022729"/>
    </source>
</evidence>
<evidence type="ECO:0000256" key="11">
    <source>
        <dbReference type="ARBA" id="ARBA00022801"/>
    </source>
</evidence>
<dbReference type="PROSITE" id="PS50234">
    <property type="entry name" value="VWFA"/>
    <property type="match status" value="1"/>
</dbReference>
<keyword evidence="23" id="KW-1185">Reference proteome</keyword>
<evidence type="ECO:0000313" key="23">
    <source>
        <dbReference type="Proteomes" id="UP000694680"/>
    </source>
</evidence>
<dbReference type="SMART" id="SM00020">
    <property type="entry name" value="Tryp_SPc"/>
    <property type="match status" value="1"/>
</dbReference>
<dbReference type="Gene3D" id="2.10.70.10">
    <property type="entry name" value="Complement Module, domain 1"/>
    <property type="match status" value="1"/>
</dbReference>
<dbReference type="PROSITE" id="PS50923">
    <property type="entry name" value="SUSHI"/>
    <property type="match status" value="1"/>
</dbReference>
<dbReference type="Ensembl" id="ENSGWIT00000010877.1">
    <property type="protein sequence ID" value="ENSGWIP00000009762.1"/>
    <property type="gene ID" value="ENSGWIG00000005657.1"/>
</dbReference>
<dbReference type="Gene3D" id="3.40.50.410">
    <property type="entry name" value="von Willebrand factor, type A domain"/>
    <property type="match status" value="1"/>
</dbReference>
<evidence type="ECO:0000313" key="22">
    <source>
        <dbReference type="Ensembl" id="ENSGWIP00000009762.1"/>
    </source>
</evidence>
<dbReference type="Proteomes" id="UP000694680">
    <property type="component" value="Unassembled WGS sequence"/>
</dbReference>
<evidence type="ECO:0000256" key="4">
    <source>
        <dbReference type="ARBA" id="ARBA00004613"/>
    </source>
</evidence>
<keyword evidence="9" id="KW-0732">Signal</keyword>
<keyword evidence="13" id="KW-0391">Immunity</keyword>
<dbReference type="InterPro" id="IPR043504">
    <property type="entry name" value="Peptidase_S1_PA_chymotrypsin"/>
</dbReference>
<dbReference type="PIRSF" id="PIRSF001154">
    <property type="entry name" value="Compl_C2_B"/>
    <property type="match status" value="1"/>
</dbReference>
<evidence type="ECO:0000256" key="1">
    <source>
        <dbReference type="ARBA" id="ARBA00001936"/>
    </source>
</evidence>
<dbReference type="GO" id="GO:0009986">
    <property type="term" value="C:cell surface"/>
    <property type="evidence" value="ECO:0007669"/>
    <property type="project" value="UniProtKB-SubCell"/>
</dbReference>
<evidence type="ECO:0000256" key="13">
    <source>
        <dbReference type="ARBA" id="ARBA00022859"/>
    </source>
</evidence>
<evidence type="ECO:0000256" key="7">
    <source>
        <dbReference type="ARBA" id="ARBA00022659"/>
    </source>
</evidence>
<comment type="cofactor">
    <cofactor evidence="1">
        <name>Mn(2+)</name>
        <dbReference type="ChEBI" id="CHEBI:29035"/>
    </cofactor>
</comment>
<dbReference type="GO" id="GO:0006956">
    <property type="term" value="P:complement activation"/>
    <property type="evidence" value="ECO:0007669"/>
    <property type="project" value="InterPro"/>
</dbReference>
<keyword evidence="12" id="KW-0720">Serine protease</keyword>
<evidence type="ECO:0000256" key="6">
    <source>
        <dbReference type="ARBA" id="ARBA00022588"/>
    </source>
</evidence>
<dbReference type="InterPro" id="IPR036465">
    <property type="entry name" value="vWFA_dom_sf"/>
</dbReference>
<gene>
    <name evidence="22" type="primary">LOC114459622</name>
</gene>
<dbReference type="InterPro" id="IPR009003">
    <property type="entry name" value="Peptidase_S1_PA"/>
</dbReference>
<keyword evidence="15" id="KW-0325">Glycoprotein</keyword>
<dbReference type="PANTHER" id="PTHR46393">
    <property type="entry name" value="SUSHI DOMAIN-CONTAINING PROTEIN"/>
    <property type="match status" value="1"/>
</dbReference>
<evidence type="ECO:0000256" key="3">
    <source>
        <dbReference type="ARBA" id="ARBA00004241"/>
    </source>
</evidence>
<dbReference type="InterPro" id="IPR035976">
    <property type="entry name" value="Sushi/SCR/CCP_sf"/>
</dbReference>
<keyword evidence="10" id="KW-0677">Repeat</keyword>
<keyword evidence="14" id="KW-1015">Disulfide bond</keyword>
<comment type="cofactor">
    <cofactor evidence="2">
        <name>Mg(2+)</name>
        <dbReference type="ChEBI" id="CHEBI:18420"/>
    </cofactor>
</comment>
<keyword evidence="5" id="KW-0964">Secreted</keyword>
<feature type="domain" description="Sushi" evidence="21">
    <location>
        <begin position="56"/>
        <end position="109"/>
    </location>
</feature>
<dbReference type="GO" id="GO:0045087">
    <property type="term" value="P:innate immune response"/>
    <property type="evidence" value="ECO:0007669"/>
    <property type="project" value="UniProtKB-KW"/>
</dbReference>
<keyword evidence="11" id="KW-0378">Hydrolase</keyword>
<evidence type="ECO:0000256" key="5">
    <source>
        <dbReference type="ARBA" id="ARBA00022525"/>
    </source>
</evidence>
<evidence type="ECO:0000256" key="15">
    <source>
        <dbReference type="ARBA" id="ARBA00023180"/>
    </source>
</evidence>
<dbReference type="GO" id="GO:0070062">
    <property type="term" value="C:extracellular exosome"/>
    <property type="evidence" value="ECO:0007669"/>
    <property type="project" value="TreeGrafter"/>
</dbReference>
<dbReference type="PROSITE" id="PS00134">
    <property type="entry name" value="TRYPSIN_HIS"/>
    <property type="match status" value="1"/>
</dbReference>
<protein>
    <recommendedName>
        <fullName evidence="16">C3/C5 convertase</fullName>
    </recommendedName>
</protein>
<dbReference type="Pfam" id="PF00084">
    <property type="entry name" value="Sushi"/>
    <property type="match status" value="1"/>
</dbReference>
<dbReference type="PANTHER" id="PTHR46393:SF6">
    <property type="entry name" value="COMPLEMENT C2-RELATED"/>
    <property type="match status" value="1"/>
</dbReference>